<dbReference type="EMBL" id="CACRSZ010000068">
    <property type="protein sequence ID" value="VYT41376.1"/>
    <property type="molecule type" value="Genomic_DNA"/>
</dbReference>
<dbReference type="Proteomes" id="UP000095606">
    <property type="component" value="Unassembled WGS sequence"/>
</dbReference>
<dbReference type="EMBL" id="CZAE01000009">
    <property type="protein sequence ID" value="CUP25898.1"/>
    <property type="molecule type" value="Genomic_DNA"/>
</dbReference>
<organism evidence="1 3">
    <name type="scientific">Bacteroides faecis</name>
    <dbReference type="NCBI Taxonomy" id="674529"/>
    <lineage>
        <taxon>Bacteria</taxon>
        <taxon>Pseudomonadati</taxon>
        <taxon>Bacteroidota</taxon>
        <taxon>Bacteroidia</taxon>
        <taxon>Bacteroidales</taxon>
        <taxon>Bacteroidaceae</taxon>
        <taxon>Bacteroides</taxon>
    </lineage>
</organism>
<sequence>MGLYVLFGGVYCLLLIGASLGKSDNRKLNISYCHSIITSYCHFLIVVYQPTKS</sequence>
<accession>A0A174LV87</accession>
<accession>A0A6N2WQ85</accession>
<dbReference type="AlphaFoldDB" id="A0A174LV87"/>
<name>A0A174LV87_9BACE</name>
<evidence type="ECO:0000313" key="2">
    <source>
        <dbReference type="EMBL" id="VYT41376.1"/>
    </source>
</evidence>
<evidence type="ECO:0000313" key="3">
    <source>
        <dbReference type="Proteomes" id="UP000095606"/>
    </source>
</evidence>
<protein>
    <submittedName>
        <fullName evidence="1">Uncharacterized protein</fullName>
    </submittedName>
</protein>
<evidence type="ECO:0000313" key="1">
    <source>
        <dbReference type="EMBL" id="CUP25898.1"/>
    </source>
</evidence>
<proteinExistence type="predicted"/>
<gene>
    <name evidence="2" type="ORF">BFLFYP10_03061</name>
    <name evidence="1" type="ORF">ERS852461_02187</name>
</gene>
<reference evidence="2" key="2">
    <citation type="submission" date="2019-11" db="EMBL/GenBank/DDBJ databases">
        <authorList>
            <person name="Feng L."/>
        </authorList>
    </citation>
    <scope>NUCLEOTIDE SEQUENCE</scope>
    <source>
        <strain evidence="2">BfaecisLFYP10</strain>
    </source>
</reference>
<reference evidence="1 3" key="1">
    <citation type="submission" date="2015-09" db="EMBL/GenBank/DDBJ databases">
        <authorList>
            <consortium name="Pathogen Informatics"/>
        </authorList>
    </citation>
    <scope>NUCLEOTIDE SEQUENCE [LARGE SCALE GENOMIC DNA]</scope>
    <source>
        <strain evidence="1 3">2789STDY5834846</strain>
    </source>
</reference>